<sequence>MDGSITVEAKTQRSGLTLAAILDTALEMAAADGLESLTIGEVAKRLGLSKSGVFSRIGSREALQKAVIEEYDRRFLQDVFVPAMREPRGLPRLNAIMRLWLQRARDVEIRTGCIYCAGAFEFDDREGPLRDLLLDGTMRWRAALKRTVIQAIEAGHLQPDTDAEQLVYELDGLFVALMREARFLRDPKAADRAWLAYQRMIGSLLTERARQPQR</sequence>
<dbReference type="Gene3D" id="1.10.10.60">
    <property type="entry name" value="Homeodomain-like"/>
    <property type="match status" value="1"/>
</dbReference>
<dbReference type="Pfam" id="PF00440">
    <property type="entry name" value="TetR_N"/>
    <property type="match status" value="1"/>
</dbReference>
<dbReference type="SUPFAM" id="SSF46689">
    <property type="entry name" value="Homeodomain-like"/>
    <property type="match status" value="1"/>
</dbReference>
<evidence type="ECO:0000256" key="4">
    <source>
        <dbReference type="PROSITE-ProRule" id="PRU00335"/>
    </source>
</evidence>
<dbReference type="PROSITE" id="PS50977">
    <property type="entry name" value="HTH_TETR_2"/>
    <property type="match status" value="1"/>
</dbReference>
<evidence type="ECO:0000259" key="5">
    <source>
        <dbReference type="PROSITE" id="PS50977"/>
    </source>
</evidence>
<comment type="caution">
    <text evidence="6">The sequence shown here is derived from an EMBL/GenBank/DDBJ whole genome shotgun (WGS) entry which is preliminary data.</text>
</comment>
<dbReference type="Proteomes" id="UP000321832">
    <property type="component" value="Unassembled WGS sequence"/>
</dbReference>
<protein>
    <submittedName>
        <fullName evidence="6">TetR/AcrR family transcriptional regulator</fullName>
    </submittedName>
</protein>
<reference evidence="6 7" key="1">
    <citation type="submission" date="2019-08" db="EMBL/GenBank/DDBJ databases">
        <authorList>
            <person name="Khan S.A."/>
            <person name="Jeon C.O."/>
            <person name="Jeong S.E."/>
        </authorList>
    </citation>
    <scope>NUCLEOTIDE SEQUENCE [LARGE SCALE GENOMIC DNA]</scope>
    <source>
        <strain evidence="7">IMCC1728</strain>
    </source>
</reference>
<feature type="domain" description="HTH tetR-type" evidence="5">
    <location>
        <begin position="15"/>
        <end position="75"/>
    </location>
</feature>
<keyword evidence="2 4" id="KW-0238">DNA-binding</keyword>
<keyword evidence="7" id="KW-1185">Reference proteome</keyword>
<evidence type="ECO:0000313" key="6">
    <source>
        <dbReference type="EMBL" id="TXC66965.1"/>
    </source>
</evidence>
<keyword evidence="3" id="KW-0804">Transcription</keyword>
<name>A0A5C6U5C1_9BURK</name>
<dbReference type="PANTHER" id="PTHR47506">
    <property type="entry name" value="TRANSCRIPTIONAL REGULATORY PROTEIN"/>
    <property type="match status" value="1"/>
</dbReference>
<dbReference type="AlphaFoldDB" id="A0A5C6U5C1"/>
<dbReference type="EMBL" id="VOPW01000001">
    <property type="protein sequence ID" value="TXC66965.1"/>
    <property type="molecule type" value="Genomic_DNA"/>
</dbReference>
<accession>A0A5C6U5C1</accession>
<dbReference type="InterPro" id="IPR001647">
    <property type="entry name" value="HTH_TetR"/>
</dbReference>
<dbReference type="Gene3D" id="1.10.357.10">
    <property type="entry name" value="Tetracycline Repressor, domain 2"/>
    <property type="match status" value="1"/>
</dbReference>
<dbReference type="PANTHER" id="PTHR47506:SF6">
    <property type="entry name" value="HTH-TYPE TRANSCRIPTIONAL REPRESSOR NEMR"/>
    <property type="match status" value="1"/>
</dbReference>
<gene>
    <name evidence="6" type="ORF">FSC37_17930</name>
</gene>
<dbReference type="Pfam" id="PF16925">
    <property type="entry name" value="TetR_C_13"/>
    <property type="match status" value="1"/>
</dbReference>
<evidence type="ECO:0000256" key="2">
    <source>
        <dbReference type="ARBA" id="ARBA00023125"/>
    </source>
</evidence>
<dbReference type="SUPFAM" id="SSF48498">
    <property type="entry name" value="Tetracyclin repressor-like, C-terminal domain"/>
    <property type="match status" value="1"/>
</dbReference>
<dbReference type="InterPro" id="IPR036271">
    <property type="entry name" value="Tet_transcr_reg_TetR-rel_C_sf"/>
</dbReference>
<dbReference type="InterPro" id="IPR011075">
    <property type="entry name" value="TetR_C"/>
</dbReference>
<keyword evidence="1" id="KW-0805">Transcription regulation</keyword>
<evidence type="ECO:0000313" key="7">
    <source>
        <dbReference type="Proteomes" id="UP000321832"/>
    </source>
</evidence>
<dbReference type="InterPro" id="IPR009057">
    <property type="entry name" value="Homeodomain-like_sf"/>
</dbReference>
<organism evidence="6 7">
    <name type="scientific">Piscinibacter aquaticus</name>
    <dbReference type="NCBI Taxonomy" id="392597"/>
    <lineage>
        <taxon>Bacteria</taxon>
        <taxon>Pseudomonadati</taxon>
        <taxon>Pseudomonadota</taxon>
        <taxon>Betaproteobacteria</taxon>
        <taxon>Burkholderiales</taxon>
        <taxon>Sphaerotilaceae</taxon>
        <taxon>Piscinibacter</taxon>
    </lineage>
</organism>
<evidence type="ECO:0000256" key="3">
    <source>
        <dbReference type="ARBA" id="ARBA00023163"/>
    </source>
</evidence>
<feature type="DNA-binding region" description="H-T-H motif" evidence="4">
    <location>
        <begin position="38"/>
        <end position="57"/>
    </location>
</feature>
<dbReference type="GO" id="GO:0003677">
    <property type="term" value="F:DNA binding"/>
    <property type="evidence" value="ECO:0007669"/>
    <property type="project" value="UniProtKB-UniRule"/>
</dbReference>
<evidence type="ECO:0000256" key="1">
    <source>
        <dbReference type="ARBA" id="ARBA00023015"/>
    </source>
</evidence>
<proteinExistence type="predicted"/>